<keyword evidence="1" id="KW-0175">Coiled coil</keyword>
<evidence type="ECO:0000256" key="1">
    <source>
        <dbReference type="SAM" id="Coils"/>
    </source>
</evidence>
<evidence type="ECO:0000313" key="3">
    <source>
        <dbReference type="Proteomes" id="UP000593576"/>
    </source>
</evidence>
<keyword evidence="3" id="KW-1185">Reference proteome</keyword>
<comment type="caution">
    <text evidence="2">The sequence shown here is derived from an EMBL/GenBank/DDBJ whole genome shotgun (WGS) entry which is preliminary data.</text>
</comment>
<organism evidence="2 3">
    <name type="scientific">Gossypium schwendimanii</name>
    <name type="common">Cotton</name>
    <dbReference type="NCBI Taxonomy" id="34291"/>
    <lineage>
        <taxon>Eukaryota</taxon>
        <taxon>Viridiplantae</taxon>
        <taxon>Streptophyta</taxon>
        <taxon>Embryophyta</taxon>
        <taxon>Tracheophyta</taxon>
        <taxon>Spermatophyta</taxon>
        <taxon>Magnoliopsida</taxon>
        <taxon>eudicotyledons</taxon>
        <taxon>Gunneridae</taxon>
        <taxon>Pentapetalae</taxon>
        <taxon>rosids</taxon>
        <taxon>malvids</taxon>
        <taxon>Malvales</taxon>
        <taxon>Malvaceae</taxon>
        <taxon>Malvoideae</taxon>
        <taxon>Gossypium</taxon>
    </lineage>
</organism>
<reference evidence="2 3" key="1">
    <citation type="journal article" date="2019" name="Genome Biol. Evol.">
        <title>Insights into the evolution of the New World diploid cottons (Gossypium, subgenus Houzingenia) based on genome sequencing.</title>
        <authorList>
            <person name="Grover C.E."/>
            <person name="Arick M.A. 2nd"/>
            <person name="Thrash A."/>
            <person name="Conover J.L."/>
            <person name="Sanders W.S."/>
            <person name="Peterson D.G."/>
            <person name="Frelichowski J.E."/>
            <person name="Scheffler J.A."/>
            <person name="Scheffler B.E."/>
            <person name="Wendel J.F."/>
        </authorList>
    </citation>
    <scope>NUCLEOTIDE SEQUENCE [LARGE SCALE GENOMIC DNA]</scope>
    <source>
        <strain evidence="2">1</strain>
        <tissue evidence="2">Leaf</tissue>
    </source>
</reference>
<dbReference type="OrthoDB" id="1020431at2759"/>
<protein>
    <submittedName>
        <fullName evidence="2">Uncharacterized protein</fullName>
    </submittedName>
</protein>
<dbReference type="AlphaFoldDB" id="A0A7J9NDR5"/>
<feature type="coiled-coil region" evidence="1">
    <location>
        <begin position="78"/>
        <end position="129"/>
    </location>
</feature>
<evidence type="ECO:0000313" key="2">
    <source>
        <dbReference type="EMBL" id="MBA0881354.1"/>
    </source>
</evidence>
<gene>
    <name evidence="2" type="ORF">Goshw_021692</name>
</gene>
<accession>A0A7J9NDR5</accession>
<name>A0A7J9NDR5_GOSSC</name>
<proteinExistence type="predicted"/>
<dbReference type="EMBL" id="JABFAF010279148">
    <property type="protein sequence ID" value="MBA0881354.1"/>
    <property type="molecule type" value="Genomic_DNA"/>
</dbReference>
<sequence length="212" mass="24852">MRFYTGVEILIGFLCSRYGELSDTLLYSYQDNTDHDNSSSKNFPIKWTITRKRFEKCLTPGTKPEHLQVMPSEMEIIKQDFEKRSLKLGRKIEKLEEEKMQLGLDVEEIQEEKTKVDQWEKKFQDTRAQEVTLEKSLLVCQNEKAGLKIRERDYIMGEAVAQVPKVADHLQTLAVQADVLNLKYESKSDRDRELAWLLRKIKALSIRAKSYM</sequence>
<dbReference type="Proteomes" id="UP000593576">
    <property type="component" value="Unassembled WGS sequence"/>
</dbReference>